<evidence type="ECO:0000313" key="3">
    <source>
        <dbReference type="Proteomes" id="UP000238350"/>
    </source>
</evidence>
<feature type="compositionally biased region" description="Basic and acidic residues" evidence="1">
    <location>
        <begin position="46"/>
        <end position="72"/>
    </location>
</feature>
<dbReference type="EMBL" id="NDIQ01000021">
    <property type="protein sequence ID" value="PRT55176.1"/>
    <property type="molecule type" value="Genomic_DNA"/>
</dbReference>
<keyword evidence="3" id="KW-1185">Reference proteome</keyword>
<evidence type="ECO:0000313" key="2">
    <source>
        <dbReference type="EMBL" id="PRT55176.1"/>
    </source>
</evidence>
<sequence>MQRFFSSKAAKPVNKLGDVPKVIKKIKSKDSSPPPNGNPWSPPWLKWKEIKSESRKSQEAKEPAASEAKEEPVTNLAFTLDSDKVELTPVEADTPQVPPLANGVDRALFNPGVQFLKDPRTNVYNFTPKIEEIMSIRDFDFTCVPKYVPSGSDNALSSLAQTRAKTFTGSTSSLTPLLVKIHMALSNNRPPQTMNLSKFFPNKTTTFSSSQRGPVSFFLKYHPETKTYSVGADDSDSDDIILTLLGQTMEKMLVTDADTFALFDKRKSHAVPPELKEDTNAYHYSECGNFVMRSQLDCYDSRLPGTGMFDLKTRAVCAVRYDIDYAQIHDGSHYQLLKRDGFYESYAREFYELIRTTMFKYSLQARIGRMDGIFIAYHNISTLFGFEYLPLSEIDKIFHTSHLVTKYTKKSEDLDEQMQNVASYIAENEFKLSMDLLSKLFKYILKRVSSDQAREALNMVLHCPDNGELIVFVKPMLTKDIGAAPETVVQDENYKMGQDPATVLQHWSGGRDFVPPDILAYKISLTSYVSGKPVPKSAPPKISPGDAWTVRVGIDELEGEDLKKAYEDAMSKHCSQIVTSTPLTERYEDEEELRRVALSKLPSPSALQQTLRKLNEKGQRYKMWDQARDKIWNGES</sequence>
<dbReference type="STRING" id="45607.A0A2T0FJL4"/>
<dbReference type="PANTHER" id="PTHR31014:SF0">
    <property type="entry name" value="MITOCHONDRIAL TRANSLATION SYSTEM COMPONENT PET127-RELATED"/>
    <property type="match status" value="1"/>
</dbReference>
<comment type="caution">
    <text evidence="2">The sequence shown here is derived from an EMBL/GenBank/DDBJ whole genome shotgun (WGS) entry which is preliminary data.</text>
</comment>
<reference evidence="2 3" key="1">
    <citation type="submission" date="2017-04" db="EMBL/GenBank/DDBJ databases">
        <title>Genome sequencing of [Candida] sorbophila.</title>
        <authorList>
            <person name="Ahn J.O."/>
        </authorList>
    </citation>
    <scope>NUCLEOTIDE SEQUENCE [LARGE SCALE GENOMIC DNA]</scope>
    <source>
        <strain evidence="2 3">DS02</strain>
    </source>
</reference>
<dbReference type="AlphaFoldDB" id="A0A2T0FJL4"/>
<evidence type="ECO:0008006" key="4">
    <source>
        <dbReference type="Google" id="ProtNLM"/>
    </source>
</evidence>
<proteinExistence type="predicted"/>
<dbReference type="GO" id="GO:0000964">
    <property type="term" value="P:mitochondrial RNA 5'-end processing"/>
    <property type="evidence" value="ECO:0007669"/>
    <property type="project" value="TreeGrafter"/>
</dbReference>
<dbReference type="PANTHER" id="PTHR31014">
    <property type="entry name" value="MITOCHONDRIAL TRANSLATION SYSTEM COMPONENT PET127-RELATED"/>
    <property type="match status" value="1"/>
</dbReference>
<dbReference type="OrthoDB" id="10249045at2759"/>
<dbReference type="RefSeq" id="XP_024665121.1">
    <property type="nucleotide sequence ID" value="XM_024809353.1"/>
</dbReference>
<evidence type="ECO:0000256" key="1">
    <source>
        <dbReference type="SAM" id="MobiDB-lite"/>
    </source>
</evidence>
<accession>A0A2T0FJL4</accession>
<dbReference type="GeneID" id="36516544"/>
<feature type="compositionally biased region" description="Pro residues" evidence="1">
    <location>
        <begin position="32"/>
        <end position="42"/>
    </location>
</feature>
<dbReference type="GO" id="GO:0005740">
    <property type="term" value="C:mitochondrial envelope"/>
    <property type="evidence" value="ECO:0007669"/>
    <property type="project" value="TreeGrafter"/>
</dbReference>
<gene>
    <name evidence="2" type="ORF">B9G98_02796</name>
</gene>
<dbReference type="Proteomes" id="UP000238350">
    <property type="component" value="Unassembled WGS sequence"/>
</dbReference>
<dbReference type="Pfam" id="PF08634">
    <property type="entry name" value="Pet127"/>
    <property type="match status" value="1"/>
</dbReference>
<name>A0A2T0FJL4_9ASCO</name>
<dbReference type="InterPro" id="IPR013943">
    <property type="entry name" value="Pet127"/>
</dbReference>
<organism evidence="2 3">
    <name type="scientific">Wickerhamiella sorbophila</name>
    <dbReference type="NCBI Taxonomy" id="45607"/>
    <lineage>
        <taxon>Eukaryota</taxon>
        <taxon>Fungi</taxon>
        <taxon>Dikarya</taxon>
        <taxon>Ascomycota</taxon>
        <taxon>Saccharomycotina</taxon>
        <taxon>Dipodascomycetes</taxon>
        <taxon>Dipodascales</taxon>
        <taxon>Trichomonascaceae</taxon>
        <taxon>Wickerhamiella</taxon>
    </lineage>
</organism>
<protein>
    <recommendedName>
        <fullName evidence="4">mRNA degradation protein pet127, mitochondrial</fullName>
    </recommendedName>
</protein>
<feature type="region of interest" description="Disordered" evidence="1">
    <location>
        <begin position="16"/>
        <end position="73"/>
    </location>
</feature>